<proteinExistence type="predicted"/>
<reference evidence="2 3" key="1">
    <citation type="submission" date="2020-08" db="EMBL/GenBank/DDBJ databases">
        <title>A novel species.</title>
        <authorList>
            <person name="Gao J."/>
        </authorList>
    </citation>
    <scope>NUCLEOTIDE SEQUENCE [LARGE SCALE GENOMIC DNA]</scope>
    <source>
        <strain evidence="2 3">CRXT-G-22</strain>
    </source>
</reference>
<sequence length="62" mass="6638">MSEQNSVEAELADLRGVGPDDILNLDTPVATASLRRLLRRIDDPASSMGGYNPQRDEDGAPA</sequence>
<organism evidence="2 3">
    <name type="scientific">Streptomyces roseirectus</name>
    <dbReference type="NCBI Taxonomy" id="2768066"/>
    <lineage>
        <taxon>Bacteria</taxon>
        <taxon>Bacillati</taxon>
        <taxon>Actinomycetota</taxon>
        <taxon>Actinomycetes</taxon>
        <taxon>Kitasatosporales</taxon>
        <taxon>Streptomycetaceae</taxon>
        <taxon>Streptomyces</taxon>
    </lineage>
</organism>
<dbReference type="RefSeq" id="WP_187752125.1">
    <property type="nucleotide sequence ID" value="NZ_CP060828.1"/>
</dbReference>
<dbReference type="EMBL" id="CP060828">
    <property type="protein sequence ID" value="QNP75204.1"/>
    <property type="molecule type" value="Genomic_DNA"/>
</dbReference>
<evidence type="ECO:0000313" key="3">
    <source>
        <dbReference type="Proteomes" id="UP000516052"/>
    </source>
</evidence>
<name>A0A7H0IQY8_9ACTN</name>
<dbReference type="Proteomes" id="UP000516052">
    <property type="component" value="Chromosome"/>
</dbReference>
<evidence type="ECO:0000256" key="1">
    <source>
        <dbReference type="SAM" id="MobiDB-lite"/>
    </source>
</evidence>
<keyword evidence="3" id="KW-1185">Reference proteome</keyword>
<feature type="region of interest" description="Disordered" evidence="1">
    <location>
        <begin position="41"/>
        <end position="62"/>
    </location>
</feature>
<gene>
    <name evidence="2" type="ORF">IAG44_41230</name>
</gene>
<evidence type="ECO:0008006" key="4">
    <source>
        <dbReference type="Google" id="ProtNLM"/>
    </source>
</evidence>
<dbReference type="KEGG" id="sroi:IAG44_41230"/>
<accession>A0A7H0IQY8</accession>
<evidence type="ECO:0000313" key="2">
    <source>
        <dbReference type="EMBL" id="QNP75204.1"/>
    </source>
</evidence>
<protein>
    <recommendedName>
        <fullName evidence="4">FXSXX-COOH protein</fullName>
    </recommendedName>
</protein>
<dbReference type="AlphaFoldDB" id="A0A7H0IQY8"/>